<dbReference type="GO" id="GO:0005739">
    <property type="term" value="C:mitochondrion"/>
    <property type="evidence" value="ECO:0007669"/>
    <property type="project" value="TreeGrafter"/>
</dbReference>
<dbReference type="Pfam" id="PF10558">
    <property type="entry name" value="MTP18"/>
    <property type="match status" value="2"/>
</dbReference>
<accession>A0A139AP67</accession>
<reference evidence="4 5" key="1">
    <citation type="journal article" date="2015" name="Genome Biol. Evol.">
        <title>Phylogenomic analyses indicate that early fungi evolved digesting cell walls of algal ancestors of land plants.</title>
        <authorList>
            <person name="Chang Y."/>
            <person name="Wang S."/>
            <person name="Sekimoto S."/>
            <person name="Aerts A.L."/>
            <person name="Choi C."/>
            <person name="Clum A."/>
            <person name="LaButti K.M."/>
            <person name="Lindquist E.A."/>
            <person name="Yee Ngan C."/>
            <person name="Ohm R.A."/>
            <person name="Salamov A.A."/>
            <person name="Grigoriev I.V."/>
            <person name="Spatafora J.W."/>
            <person name="Berbee M.L."/>
        </authorList>
    </citation>
    <scope>NUCLEOTIDE SEQUENCE [LARGE SCALE GENOMIC DNA]</scope>
    <source>
        <strain evidence="4 5">JEL478</strain>
    </source>
</reference>
<dbReference type="PANTHER" id="PTHR11001:SF2">
    <property type="entry name" value="MITOCHONDRIAL FISSION PROCESS PROTEIN 1"/>
    <property type="match status" value="1"/>
</dbReference>
<gene>
    <name evidence="4" type="ORF">M427DRAFT_153423</name>
</gene>
<evidence type="ECO:0000256" key="3">
    <source>
        <dbReference type="ARBA" id="ARBA00029631"/>
    </source>
</evidence>
<organism evidence="4 5">
    <name type="scientific">Gonapodya prolifera (strain JEL478)</name>
    <name type="common">Monoblepharis prolifera</name>
    <dbReference type="NCBI Taxonomy" id="1344416"/>
    <lineage>
        <taxon>Eukaryota</taxon>
        <taxon>Fungi</taxon>
        <taxon>Fungi incertae sedis</taxon>
        <taxon>Chytridiomycota</taxon>
        <taxon>Chytridiomycota incertae sedis</taxon>
        <taxon>Monoblepharidomycetes</taxon>
        <taxon>Monoblepharidales</taxon>
        <taxon>Gonapodyaceae</taxon>
        <taxon>Gonapodya</taxon>
    </lineage>
</organism>
<name>A0A139AP67_GONPJ</name>
<comment type="similarity">
    <text evidence="1">Belongs to the MTFP1 family.</text>
</comment>
<sequence>MFQSLASMALPAFTIHQTVHLASSLLKRTTRNVMLRRWGEFIFQTVSHLPGQIPRTKPPGPTIAGLAVVPALPFIFDHPVEWAVEKAFTYIGFGEREHQHSPESTDAEAKKEV</sequence>
<dbReference type="OrthoDB" id="424969at2759"/>
<dbReference type="Proteomes" id="UP000070544">
    <property type="component" value="Unassembled WGS sequence"/>
</dbReference>
<keyword evidence="5" id="KW-1185">Reference proteome</keyword>
<evidence type="ECO:0000256" key="1">
    <source>
        <dbReference type="ARBA" id="ARBA00009224"/>
    </source>
</evidence>
<dbReference type="EMBL" id="KQ965743">
    <property type="protein sequence ID" value="KXS18285.1"/>
    <property type="molecule type" value="Genomic_DNA"/>
</dbReference>
<dbReference type="PANTHER" id="PTHR11001">
    <property type="entry name" value="MITOCHONDRIAL FISSION PROCESS PROTEIN 1"/>
    <property type="match status" value="1"/>
</dbReference>
<protein>
    <recommendedName>
        <fullName evidence="2">Mitochondrial fission process protein 1</fullName>
    </recommendedName>
    <alternativeName>
        <fullName evidence="3">Mitochondrial 18 kDa protein</fullName>
    </alternativeName>
</protein>
<proteinExistence type="inferred from homology"/>
<evidence type="ECO:0000256" key="2">
    <source>
        <dbReference type="ARBA" id="ARBA00017835"/>
    </source>
</evidence>
<evidence type="ECO:0000313" key="4">
    <source>
        <dbReference type="EMBL" id="KXS18285.1"/>
    </source>
</evidence>
<dbReference type="STRING" id="1344416.A0A139AP67"/>
<evidence type="ECO:0000313" key="5">
    <source>
        <dbReference type="Proteomes" id="UP000070544"/>
    </source>
</evidence>
<dbReference type="AlphaFoldDB" id="A0A139AP67"/>
<dbReference type="InterPro" id="IPR019560">
    <property type="entry name" value="Mitochondrial_18_kDa_protein"/>
</dbReference>
<dbReference type="GO" id="GO:0000266">
    <property type="term" value="P:mitochondrial fission"/>
    <property type="evidence" value="ECO:0007669"/>
    <property type="project" value="TreeGrafter"/>
</dbReference>